<evidence type="ECO:0000259" key="2">
    <source>
        <dbReference type="PROSITE" id="PS50879"/>
    </source>
</evidence>
<dbReference type="InterPro" id="IPR002156">
    <property type="entry name" value="RNaseH_domain"/>
</dbReference>
<feature type="domain" description="RNase H type-1" evidence="2">
    <location>
        <begin position="664"/>
        <end position="809"/>
    </location>
</feature>
<dbReference type="Proteomes" id="UP000247702">
    <property type="component" value="Unassembled WGS sequence"/>
</dbReference>
<dbReference type="GO" id="GO:0003676">
    <property type="term" value="F:nucleic acid binding"/>
    <property type="evidence" value="ECO:0007669"/>
    <property type="project" value="InterPro"/>
</dbReference>
<evidence type="ECO:0008006" key="5">
    <source>
        <dbReference type="Google" id="ProtNLM"/>
    </source>
</evidence>
<keyword evidence="4" id="KW-1185">Reference proteome</keyword>
<dbReference type="GO" id="GO:0004523">
    <property type="term" value="F:RNA-DNA hybrid ribonuclease activity"/>
    <property type="evidence" value="ECO:0007669"/>
    <property type="project" value="InterPro"/>
</dbReference>
<dbReference type="Pfam" id="PF00078">
    <property type="entry name" value="RVT_1"/>
    <property type="match status" value="1"/>
</dbReference>
<dbReference type="PANTHER" id="PTHR47027">
    <property type="entry name" value="REVERSE TRANSCRIPTASE DOMAIN-CONTAINING PROTEIN"/>
    <property type="match status" value="1"/>
</dbReference>
<feature type="domain" description="Reverse transcriptase" evidence="1">
    <location>
        <begin position="193"/>
        <end position="520"/>
    </location>
</feature>
<reference evidence="3 4" key="1">
    <citation type="submission" date="2017-11" db="EMBL/GenBank/DDBJ databases">
        <title>The genome of Rhizophagus clarus HR1 reveals common genetic basis of auxotrophy among arbuscular mycorrhizal fungi.</title>
        <authorList>
            <person name="Kobayashi Y."/>
        </authorList>
    </citation>
    <scope>NUCLEOTIDE SEQUENCE [LARGE SCALE GENOMIC DNA]</scope>
    <source>
        <strain evidence="3 4">HR1</strain>
    </source>
</reference>
<dbReference type="InterPro" id="IPR036397">
    <property type="entry name" value="RNaseH_sf"/>
</dbReference>
<evidence type="ECO:0000313" key="4">
    <source>
        <dbReference type="Proteomes" id="UP000247702"/>
    </source>
</evidence>
<gene>
    <name evidence="3" type="ORF">RclHR1_24340001</name>
</gene>
<dbReference type="STRING" id="94130.A0A2Z6RB53"/>
<dbReference type="SUPFAM" id="SSF53098">
    <property type="entry name" value="Ribonuclease H-like"/>
    <property type="match status" value="1"/>
</dbReference>
<evidence type="ECO:0000259" key="1">
    <source>
        <dbReference type="PROSITE" id="PS50878"/>
    </source>
</evidence>
<dbReference type="PROSITE" id="PS50879">
    <property type="entry name" value="RNASE_H_1"/>
    <property type="match status" value="1"/>
</dbReference>
<dbReference type="EMBL" id="BEXD01001596">
    <property type="protein sequence ID" value="GBB94889.1"/>
    <property type="molecule type" value="Genomic_DNA"/>
</dbReference>
<dbReference type="InterPro" id="IPR000477">
    <property type="entry name" value="RT_dom"/>
</dbReference>
<dbReference type="PROSITE" id="PS50878">
    <property type="entry name" value="RT_POL"/>
    <property type="match status" value="1"/>
</dbReference>
<dbReference type="Gene3D" id="3.30.420.10">
    <property type="entry name" value="Ribonuclease H-like superfamily/Ribonuclease H"/>
    <property type="match status" value="1"/>
</dbReference>
<proteinExistence type="predicted"/>
<comment type="caution">
    <text evidence="3">The sequence shown here is derived from an EMBL/GenBank/DDBJ whole genome shotgun (WGS) entry which is preliminary data.</text>
</comment>
<organism evidence="3 4">
    <name type="scientific">Rhizophagus clarus</name>
    <dbReference type="NCBI Taxonomy" id="94130"/>
    <lineage>
        <taxon>Eukaryota</taxon>
        <taxon>Fungi</taxon>
        <taxon>Fungi incertae sedis</taxon>
        <taxon>Mucoromycota</taxon>
        <taxon>Glomeromycotina</taxon>
        <taxon>Glomeromycetes</taxon>
        <taxon>Glomerales</taxon>
        <taxon>Glomeraceae</taxon>
        <taxon>Rhizophagus</taxon>
    </lineage>
</organism>
<dbReference type="AlphaFoldDB" id="A0A2Z6RB53"/>
<dbReference type="InterPro" id="IPR012337">
    <property type="entry name" value="RNaseH-like_sf"/>
</dbReference>
<dbReference type="Pfam" id="PF00075">
    <property type="entry name" value="RNase_H"/>
    <property type="match status" value="1"/>
</dbReference>
<sequence length="1010" mass="114820">MCEYLHSTIIAGANAILPARTVGNDHTPKLPKDLETLLQHYRFLNHVLHSIRLLRKHPHTFSSSHDRKWSIYLVRLNHIYCLYKSIFSPIPVLPITLSFCRTDNFQQIFATLSHTSKLLRGLHLLKEKEFQDFSIKSHIESRDHNFDTDISSFINSALSRSRRRIILDRIFIDHPTAPQLLTDPKNISDAVVDHFQNTITIKSTPPAHILALPDRWRSEYSPMDSVSPNIYSSLLSHPSLEEWLATVASMPNGKALVIQKSFVKLFYNRLSSILATHNILTGGNFAGLPGGTCRDPIITLESIIHDANYTNSPLWILSQDISKAFDSVNLTMLKFALKCIRLPASSIMLILSLFMNRSNQVFTAYGDTPSYRVRISIDQGEVISPLLWVIYIDPLLSVLKKEMLDPYILQSLTLLPSVPNGAFNIAINNLVFMDDSTLISSTKTRLEYMLTITEEFYALNNTSANHQKYVLISNSLPLITTSTISPVEFNLSLSSLNRISSIFVTSISVTSSFRFLGVWFNIKGSRNFFLIPISSLMVDDWSLWSNMKAFKCDYIACTLASLISTPFRLQHASFNSISSDLTLPGHTPLYSCMSPQIFKACLKTAYRAAYIAQLADKRDRSLPHKWYLDIQAHTTIPDSHDHLHSRFVCSSSVTPTATLIPVSYSRRLNISPDFSSSSLVADDDLVQLVPDAGYLNSVATYAHGTIRHWPFFTRAEVAVIFAALSVSPDDSTISIYTDSQAAIDGLRLCASSSYTNSCSYYMTTNFELWASIECSIRAKLLAVFPVKVKGHAGNYWNEFTDSLANSAHRSDDAICLSMADFTSSHNVRLVYDDIVCESNPRRLIRLYYQATFIKDLLSLKCFQFTFCLRNRDDYVVDWELTWFSLNFSPVHNASFQARHASRHYTFKFKLFLDDLPLLEKLKITWPDLYIDLLTCRSCCDRKEDLLHLILCPKRRSIMHQILQSYQNRLFSKLREAGELADLDPIPMLRRLFFLSCWTVSSSNWSSYALI</sequence>
<protein>
    <recommendedName>
        <fullName evidence="5">Reverse transcriptase domain-containing protein</fullName>
    </recommendedName>
</protein>
<evidence type="ECO:0000313" key="3">
    <source>
        <dbReference type="EMBL" id="GBB94889.1"/>
    </source>
</evidence>
<dbReference type="PANTHER" id="PTHR47027:SF20">
    <property type="entry name" value="REVERSE TRANSCRIPTASE-LIKE PROTEIN WITH RNA-DIRECTED DNA POLYMERASE DOMAIN"/>
    <property type="match status" value="1"/>
</dbReference>
<name>A0A2Z6RB53_9GLOM</name>
<accession>A0A2Z6RB53</accession>